<evidence type="ECO:0000256" key="2">
    <source>
        <dbReference type="ARBA" id="ARBA00023015"/>
    </source>
</evidence>
<dbReference type="CDD" id="cd00592">
    <property type="entry name" value="HTH_MerR-like"/>
    <property type="match status" value="1"/>
</dbReference>
<dbReference type="Gene3D" id="1.10.1660.10">
    <property type="match status" value="1"/>
</dbReference>
<accession>A0A174AIF9</accession>
<dbReference type="Gene3D" id="3.20.80.10">
    <property type="entry name" value="Regulatory factor, effector binding domain"/>
    <property type="match status" value="1"/>
</dbReference>
<reference evidence="6 7" key="1">
    <citation type="submission" date="2015-09" db="EMBL/GenBank/DDBJ databases">
        <authorList>
            <consortium name="Pathogen Informatics"/>
        </authorList>
    </citation>
    <scope>NUCLEOTIDE SEQUENCE [LARGE SCALE GENOMIC DNA]</scope>
    <source>
        <strain evidence="6 7">2789STDY5608850</strain>
    </source>
</reference>
<organism evidence="6 7">
    <name type="scientific">Hungatella hathewayi</name>
    <dbReference type="NCBI Taxonomy" id="154046"/>
    <lineage>
        <taxon>Bacteria</taxon>
        <taxon>Bacillati</taxon>
        <taxon>Bacillota</taxon>
        <taxon>Clostridia</taxon>
        <taxon>Lachnospirales</taxon>
        <taxon>Lachnospiraceae</taxon>
        <taxon>Hungatella</taxon>
    </lineage>
</organism>
<sequence>MEPDKGNYRMTKERYYTIGEIAKMYHLGVDTLRYYEEKGILEPIRGQNGYRYYDSQSIWRMNVITNLRNLGFSVTRIRDYFQNHTVETTQELLCEELGVIAEKINEWTNLQKMVQEQVRTIRQAQALEIGKVRSLELEPRKAFEIRKDYSTDEDMDLLMMQLLAQNHRKIYMIGNNRMASVMSEDDDNGSNGDNALFKSAVMFDEEGDIDIPGGTYLSVCYHGVTDSLRQADIIRAYAAEHRIVLKPPFMDLMWIDVHISADPAEYISEVQVRAEWMQEK</sequence>
<keyword evidence="3" id="KW-0238">DNA-binding</keyword>
<keyword evidence="2" id="KW-0805">Transcription regulation</keyword>
<protein>
    <submittedName>
        <fullName evidence="6">MerR family transcriptional regulator</fullName>
    </submittedName>
</protein>
<dbReference type="RefSeq" id="WP_055653606.1">
    <property type="nucleotide sequence ID" value="NZ_CABIXC010000002.1"/>
</dbReference>
<dbReference type="AlphaFoldDB" id="A0A174AIF9"/>
<gene>
    <name evidence="6" type="primary">zntR_1</name>
    <name evidence="6" type="ORF">ERS852407_01332</name>
</gene>
<evidence type="ECO:0000313" key="6">
    <source>
        <dbReference type="EMBL" id="CUN87679.1"/>
    </source>
</evidence>
<feature type="domain" description="HTH merR-type" evidence="5">
    <location>
        <begin position="15"/>
        <end position="83"/>
    </location>
</feature>
<name>A0A174AIF9_9FIRM</name>
<proteinExistence type="predicted"/>
<dbReference type="SUPFAM" id="SSF46955">
    <property type="entry name" value="Putative DNA-binding domain"/>
    <property type="match status" value="1"/>
</dbReference>
<dbReference type="PROSITE" id="PS50937">
    <property type="entry name" value="HTH_MERR_2"/>
    <property type="match status" value="1"/>
</dbReference>
<dbReference type="GO" id="GO:0003677">
    <property type="term" value="F:DNA binding"/>
    <property type="evidence" value="ECO:0007669"/>
    <property type="project" value="UniProtKB-KW"/>
</dbReference>
<dbReference type="PRINTS" id="PR00040">
    <property type="entry name" value="HTHMERR"/>
</dbReference>
<dbReference type="InterPro" id="IPR011256">
    <property type="entry name" value="Reg_factor_effector_dom_sf"/>
</dbReference>
<evidence type="ECO:0000256" key="3">
    <source>
        <dbReference type="ARBA" id="ARBA00023125"/>
    </source>
</evidence>
<dbReference type="InterPro" id="IPR047057">
    <property type="entry name" value="MerR_fam"/>
</dbReference>
<dbReference type="PANTHER" id="PTHR30204:SF69">
    <property type="entry name" value="MERR-FAMILY TRANSCRIPTIONAL REGULATOR"/>
    <property type="match status" value="1"/>
</dbReference>
<keyword evidence="1" id="KW-0678">Repressor</keyword>
<evidence type="ECO:0000256" key="1">
    <source>
        <dbReference type="ARBA" id="ARBA00022491"/>
    </source>
</evidence>
<dbReference type="SUPFAM" id="SSF55136">
    <property type="entry name" value="Probable bacterial effector-binding domain"/>
    <property type="match status" value="1"/>
</dbReference>
<dbReference type="InterPro" id="IPR000551">
    <property type="entry name" value="MerR-type_HTH_dom"/>
</dbReference>
<dbReference type="GO" id="GO:0003700">
    <property type="term" value="F:DNA-binding transcription factor activity"/>
    <property type="evidence" value="ECO:0007669"/>
    <property type="project" value="InterPro"/>
</dbReference>
<dbReference type="PANTHER" id="PTHR30204">
    <property type="entry name" value="REDOX-CYCLING DRUG-SENSING TRANSCRIPTIONAL ACTIVATOR SOXR"/>
    <property type="match status" value="1"/>
</dbReference>
<dbReference type="Pfam" id="PF13411">
    <property type="entry name" value="MerR_1"/>
    <property type="match status" value="1"/>
</dbReference>
<dbReference type="SMART" id="SM00422">
    <property type="entry name" value="HTH_MERR"/>
    <property type="match status" value="1"/>
</dbReference>
<dbReference type="EMBL" id="CYZE01000002">
    <property type="protein sequence ID" value="CUN87679.1"/>
    <property type="molecule type" value="Genomic_DNA"/>
</dbReference>
<evidence type="ECO:0000256" key="4">
    <source>
        <dbReference type="ARBA" id="ARBA00023163"/>
    </source>
</evidence>
<dbReference type="Proteomes" id="UP000095651">
    <property type="component" value="Unassembled WGS sequence"/>
</dbReference>
<evidence type="ECO:0000313" key="7">
    <source>
        <dbReference type="Proteomes" id="UP000095651"/>
    </source>
</evidence>
<evidence type="ECO:0000259" key="5">
    <source>
        <dbReference type="PROSITE" id="PS50937"/>
    </source>
</evidence>
<keyword evidence="4" id="KW-0804">Transcription</keyword>
<dbReference type="InterPro" id="IPR009061">
    <property type="entry name" value="DNA-bd_dom_put_sf"/>
</dbReference>